<dbReference type="Proteomes" id="UP000217889">
    <property type="component" value="Chromosome"/>
</dbReference>
<name>A0A291GVT6_9MICO</name>
<dbReference type="Gene3D" id="1.10.3720.10">
    <property type="entry name" value="MetI-like"/>
    <property type="match status" value="1"/>
</dbReference>
<keyword evidence="5 7" id="KW-1133">Transmembrane helix</keyword>
<dbReference type="AlphaFoldDB" id="A0A291GVT6"/>
<evidence type="ECO:0000256" key="5">
    <source>
        <dbReference type="ARBA" id="ARBA00022989"/>
    </source>
</evidence>
<keyword evidence="4 7" id="KW-0812">Transmembrane</keyword>
<evidence type="ECO:0000313" key="10">
    <source>
        <dbReference type="EMBL" id="ATG54252.1"/>
    </source>
</evidence>
<dbReference type="GO" id="GO:0043190">
    <property type="term" value="C:ATP-binding cassette (ABC) transporter complex"/>
    <property type="evidence" value="ECO:0007669"/>
    <property type="project" value="InterPro"/>
</dbReference>
<dbReference type="EMBL" id="CP023564">
    <property type="protein sequence ID" value="ATG54252.1"/>
    <property type="molecule type" value="Genomic_DNA"/>
</dbReference>
<accession>A0A291GVT6</accession>
<dbReference type="NCBIfam" id="TIGR01726">
    <property type="entry name" value="HEQRo_perm_3TM"/>
    <property type="match status" value="1"/>
</dbReference>
<feature type="region of interest" description="Disordered" evidence="8">
    <location>
        <begin position="274"/>
        <end position="297"/>
    </location>
</feature>
<evidence type="ECO:0000256" key="2">
    <source>
        <dbReference type="ARBA" id="ARBA00022448"/>
    </source>
</evidence>
<dbReference type="InterPro" id="IPR035906">
    <property type="entry name" value="MetI-like_sf"/>
</dbReference>
<keyword evidence="6 7" id="KW-0472">Membrane</keyword>
<gene>
    <name evidence="10" type="ORF">CFK41_05295</name>
</gene>
<keyword evidence="3" id="KW-1003">Cell membrane</keyword>
<feature type="compositionally biased region" description="Low complexity" evidence="8">
    <location>
        <begin position="280"/>
        <end position="297"/>
    </location>
</feature>
<evidence type="ECO:0000256" key="4">
    <source>
        <dbReference type="ARBA" id="ARBA00022692"/>
    </source>
</evidence>
<dbReference type="InterPro" id="IPR010065">
    <property type="entry name" value="AA_ABC_transptr_permease_3TM"/>
</dbReference>
<dbReference type="PANTHER" id="PTHR30614:SF21">
    <property type="entry name" value="AMINO ACID ABC TRANSPORTER PERMEASE"/>
    <property type="match status" value="1"/>
</dbReference>
<dbReference type="Pfam" id="PF00528">
    <property type="entry name" value="BPD_transp_1"/>
    <property type="match status" value="1"/>
</dbReference>
<dbReference type="KEGG" id="bgg:CFK41_05295"/>
<organism evidence="10 11">
    <name type="scientific">Brachybacterium ginsengisoli</name>
    <dbReference type="NCBI Taxonomy" id="1331682"/>
    <lineage>
        <taxon>Bacteria</taxon>
        <taxon>Bacillati</taxon>
        <taxon>Actinomycetota</taxon>
        <taxon>Actinomycetes</taxon>
        <taxon>Micrococcales</taxon>
        <taxon>Dermabacteraceae</taxon>
        <taxon>Brachybacterium</taxon>
    </lineage>
</organism>
<dbReference type="PROSITE" id="PS50928">
    <property type="entry name" value="ABC_TM1"/>
    <property type="match status" value="1"/>
</dbReference>
<feature type="transmembrane region" description="Helical" evidence="7">
    <location>
        <begin position="144"/>
        <end position="165"/>
    </location>
</feature>
<dbReference type="OrthoDB" id="4543034at2"/>
<dbReference type="CDD" id="cd06261">
    <property type="entry name" value="TM_PBP2"/>
    <property type="match status" value="1"/>
</dbReference>
<evidence type="ECO:0000256" key="8">
    <source>
        <dbReference type="SAM" id="MobiDB-lite"/>
    </source>
</evidence>
<keyword evidence="11" id="KW-1185">Reference proteome</keyword>
<proteinExistence type="inferred from homology"/>
<dbReference type="PANTHER" id="PTHR30614">
    <property type="entry name" value="MEMBRANE COMPONENT OF AMINO ACID ABC TRANSPORTER"/>
    <property type="match status" value="1"/>
</dbReference>
<feature type="domain" description="ABC transmembrane type-1" evidence="9">
    <location>
        <begin position="70"/>
        <end position="265"/>
    </location>
</feature>
<feature type="transmembrane region" description="Helical" evidence="7">
    <location>
        <begin position="207"/>
        <end position="227"/>
    </location>
</feature>
<feature type="transmembrane region" description="Helical" evidence="7">
    <location>
        <begin position="239"/>
        <end position="261"/>
    </location>
</feature>
<feature type="transmembrane region" description="Helical" evidence="7">
    <location>
        <begin position="72"/>
        <end position="94"/>
    </location>
</feature>
<comment type="similarity">
    <text evidence="7">Belongs to the binding-protein-dependent transport system permease family.</text>
</comment>
<evidence type="ECO:0000256" key="1">
    <source>
        <dbReference type="ARBA" id="ARBA00004651"/>
    </source>
</evidence>
<protein>
    <submittedName>
        <fullName evidence="10">Amino acid ABC transporter permease</fullName>
    </submittedName>
</protein>
<dbReference type="SUPFAM" id="SSF161098">
    <property type="entry name" value="MetI-like"/>
    <property type="match status" value="1"/>
</dbReference>
<reference evidence="10 11" key="1">
    <citation type="journal article" date="2014" name="Int. J. Syst. Evol. Microbiol.">
        <title>Brachybacterium ginsengisoli sp. nov., isolated from soil of a ginseng field.</title>
        <authorList>
            <person name="Hoang V.A."/>
            <person name="Kim Y.J."/>
            <person name="Nguyen N.L."/>
            <person name="Yang D.C."/>
        </authorList>
    </citation>
    <scope>NUCLEOTIDE SEQUENCE [LARGE SCALE GENOMIC DNA]</scope>
    <source>
        <strain evidence="10 11">DCY80</strain>
    </source>
</reference>
<comment type="subcellular location">
    <subcellularLocation>
        <location evidence="1 7">Cell membrane</location>
        <topology evidence="1 7">Multi-pass membrane protein</topology>
    </subcellularLocation>
</comment>
<evidence type="ECO:0000256" key="3">
    <source>
        <dbReference type="ARBA" id="ARBA00022475"/>
    </source>
</evidence>
<evidence type="ECO:0000256" key="6">
    <source>
        <dbReference type="ARBA" id="ARBA00023136"/>
    </source>
</evidence>
<dbReference type="RefSeq" id="WP_096798721.1">
    <property type="nucleotide sequence ID" value="NZ_CP023564.1"/>
</dbReference>
<sequence length="297" mass="31588">MSAQPGVLFDAPGPKARRNVLIANVIALLGVLAIAALVLMQLNTQGQLAPQKWLSAVNGSAWSNYYLPGLQFTLQSSGIAVITAMLFGLVFGFLRLAPFAIVRGAAGVVVEFFRAVPVLVMMFFLYFFLARNVASAGFIANEDSAYFAVIIGLTVYNGAVIAELIRSGVRSLPKGQREAAAAIGMTNGQSLRIVEIPQALTAMLPSLLSQFVVILKDSALGYMIGFYELLQYSRQLGSGYSNILQTLVVGALIFIAINYLLTKVASWLAGRLSSRTGGDTAPTTSTTMAPTPQAGVR</sequence>
<dbReference type="InterPro" id="IPR043429">
    <property type="entry name" value="ArtM/GltK/GlnP/TcyL/YhdX-like"/>
</dbReference>
<evidence type="ECO:0000259" key="9">
    <source>
        <dbReference type="PROSITE" id="PS50928"/>
    </source>
</evidence>
<evidence type="ECO:0000313" key="11">
    <source>
        <dbReference type="Proteomes" id="UP000217889"/>
    </source>
</evidence>
<keyword evidence="2 7" id="KW-0813">Transport</keyword>
<evidence type="ECO:0000256" key="7">
    <source>
        <dbReference type="RuleBase" id="RU363032"/>
    </source>
</evidence>
<dbReference type="GO" id="GO:0006865">
    <property type="term" value="P:amino acid transport"/>
    <property type="evidence" value="ECO:0007669"/>
    <property type="project" value="TreeGrafter"/>
</dbReference>
<feature type="transmembrane region" description="Helical" evidence="7">
    <location>
        <begin position="106"/>
        <end position="129"/>
    </location>
</feature>
<feature type="transmembrane region" description="Helical" evidence="7">
    <location>
        <begin position="21"/>
        <end position="42"/>
    </location>
</feature>
<dbReference type="GO" id="GO:0022857">
    <property type="term" value="F:transmembrane transporter activity"/>
    <property type="evidence" value="ECO:0007669"/>
    <property type="project" value="InterPro"/>
</dbReference>
<dbReference type="InterPro" id="IPR000515">
    <property type="entry name" value="MetI-like"/>
</dbReference>